<keyword evidence="4" id="KW-1185">Reference proteome</keyword>
<dbReference type="KEGG" id="gtt:GUITHDRAFT_154256"/>
<evidence type="ECO:0000313" key="3">
    <source>
        <dbReference type="EnsemblProtists" id="EKX40147"/>
    </source>
</evidence>
<dbReference type="HOGENOM" id="CLU_1438020_0_0_1"/>
<organism evidence="2">
    <name type="scientific">Guillardia theta (strain CCMP2712)</name>
    <name type="common">Cryptophyte</name>
    <dbReference type="NCBI Taxonomy" id="905079"/>
    <lineage>
        <taxon>Eukaryota</taxon>
        <taxon>Cryptophyceae</taxon>
        <taxon>Pyrenomonadales</taxon>
        <taxon>Geminigeraceae</taxon>
        <taxon>Guillardia</taxon>
    </lineage>
</organism>
<evidence type="ECO:0000259" key="1">
    <source>
        <dbReference type="PROSITE" id="PS50042"/>
    </source>
</evidence>
<dbReference type="CDD" id="cd00038">
    <property type="entry name" value="CAP_ED"/>
    <property type="match status" value="1"/>
</dbReference>
<dbReference type="STRING" id="905079.L1IVK4"/>
<dbReference type="InterPro" id="IPR018490">
    <property type="entry name" value="cNMP-bd_dom_sf"/>
</dbReference>
<dbReference type="GeneID" id="17296818"/>
<proteinExistence type="predicted"/>
<dbReference type="EnsemblProtists" id="EKX40147">
    <property type="protein sequence ID" value="EKX40147"/>
    <property type="gene ID" value="GUITHDRAFT_154256"/>
</dbReference>
<dbReference type="PANTHER" id="PTHR23011:SF28">
    <property type="entry name" value="CYCLIC NUCLEOTIDE-BINDING DOMAIN CONTAINING PROTEIN"/>
    <property type="match status" value="1"/>
</dbReference>
<reference evidence="2 4" key="1">
    <citation type="journal article" date="2012" name="Nature">
        <title>Algal genomes reveal evolutionary mosaicism and the fate of nucleomorphs.</title>
        <authorList>
            <consortium name="DOE Joint Genome Institute"/>
            <person name="Curtis B.A."/>
            <person name="Tanifuji G."/>
            <person name="Burki F."/>
            <person name="Gruber A."/>
            <person name="Irimia M."/>
            <person name="Maruyama S."/>
            <person name="Arias M.C."/>
            <person name="Ball S.G."/>
            <person name="Gile G.H."/>
            <person name="Hirakawa Y."/>
            <person name="Hopkins J.F."/>
            <person name="Kuo A."/>
            <person name="Rensing S.A."/>
            <person name="Schmutz J."/>
            <person name="Symeonidi A."/>
            <person name="Elias M."/>
            <person name="Eveleigh R.J."/>
            <person name="Herman E.K."/>
            <person name="Klute M.J."/>
            <person name="Nakayama T."/>
            <person name="Obornik M."/>
            <person name="Reyes-Prieto A."/>
            <person name="Armbrust E.V."/>
            <person name="Aves S.J."/>
            <person name="Beiko R.G."/>
            <person name="Coutinho P."/>
            <person name="Dacks J.B."/>
            <person name="Durnford D.G."/>
            <person name="Fast N.M."/>
            <person name="Green B.R."/>
            <person name="Grisdale C.J."/>
            <person name="Hempel F."/>
            <person name="Henrissat B."/>
            <person name="Hoppner M.P."/>
            <person name="Ishida K."/>
            <person name="Kim E."/>
            <person name="Koreny L."/>
            <person name="Kroth P.G."/>
            <person name="Liu Y."/>
            <person name="Malik S.B."/>
            <person name="Maier U.G."/>
            <person name="McRose D."/>
            <person name="Mock T."/>
            <person name="Neilson J.A."/>
            <person name="Onodera N.T."/>
            <person name="Poole A.M."/>
            <person name="Pritham E.J."/>
            <person name="Richards T.A."/>
            <person name="Rocap G."/>
            <person name="Roy S.W."/>
            <person name="Sarai C."/>
            <person name="Schaack S."/>
            <person name="Shirato S."/>
            <person name="Slamovits C.H."/>
            <person name="Spencer D.F."/>
            <person name="Suzuki S."/>
            <person name="Worden A.Z."/>
            <person name="Zauner S."/>
            <person name="Barry K."/>
            <person name="Bell C."/>
            <person name="Bharti A.K."/>
            <person name="Crow J.A."/>
            <person name="Grimwood J."/>
            <person name="Kramer R."/>
            <person name="Lindquist E."/>
            <person name="Lucas S."/>
            <person name="Salamov A."/>
            <person name="McFadden G.I."/>
            <person name="Lane C.E."/>
            <person name="Keeling P.J."/>
            <person name="Gray M.W."/>
            <person name="Grigoriev I.V."/>
            <person name="Archibald J.M."/>
        </authorList>
    </citation>
    <scope>NUCLEOTIDE SEQUENCE</scope>
    <source>
        <strain evidence="2 4">CCMP2712</strain>
    </source>
</reference>
<accession>L1IVK4</accession>
<protein>
    <recommendedName>
        <fullName evidence="1">Cyclic nucleotide-binding domain-containing protein</fullName>
    </recommendedName>
</protein>
<dbReference type="AlphaFoldDB" id="L1IVK4"/>
<gene>
    <name evidence="2" type="ORF">GUITHDRAFT_154256</name>
</gene>
<dbReference type="PROSITE" id="PS50042">
    <property type="entry name" value="CNMP_BINDING_3"/>
    <property type="match status" value="1"/>
</dbReference>
<sequence length="189" mass="21519">MKTKQRTQIWVRNAPVEIEVLPEFGVGRKELQRVMSMYKSKHEGKEGESEELILRRPKNVESILVNIGKIEEILKKSPWQRRADEIDIVRREIKKIDAVSKVHVSIEGQADIARFAMLQIAQPGECVVREGDVGDAWYLVLDGTLKVFRNDRGYIKDILSQEGFGDVALLQNNSIRTASVYADVTSKLL</sequence>
<dbReference type="InterPro" id="IPR014710">
    <property type="entry name" value="RmlC-like_jellyroll"/>
</dbReference>
<dbReference type="PaxDb" id="55529-EKX40147"/>
<dbReference type="SUPFAM" id="SSF51206">
    <property type="entry name" value="cAMP-binding domain-like"/>
    <property type="match status" value="1"/>
</dbReference>
<dbReference type="EMBL" id="JH993034">
    <property type="protein sequence ID" value="EKX40147.1"/>
    <property type="molecule type" value="Genomic_DNA"/>
</dbReference>
<dbReference type="Pfam" id="PF00027">
    <property type="entry name" value="cNMP_binding"/>
    <property type="match status" value="1"/>
</dbReference>
<evidence type="ECO:0000313" key="4">
    <source>
        <dbReference type="Proteomes" id="UP000011087"/>
    </source>
</evidence>
<dbReference type="Gene3D" id="2.60.120.10">
    <property type="entry name" value="Jelly Rolls"/>
    <property type="match status" value="1"/>
</dbReference>
<dbReference type="Proteomes" id="UP000011087">
    <property type="component" value="Unassembled WGS sequence"/>
</dbReference>
<dbReference type="InterPro" id="IPR000595">
    <property type="entry name" value="cNMP-bd_dom"/>
</dbReference>
<feature type="non-terminal residue" evidence="2">
    <location>
        <position position="189"/>
    </location>
</feature>
<dbReference type="OrthoDB" id="421226at2759"/>
<reference evidence="4" key="2">
    <citation type="submission" date="2012-11" db="EMBL/GenBank/DDBJ databases">
        <authorList>
            <person name="Kuo A."/>
            <person name="Curtis B.A."/>
            <person name="Tanifuji G."/>
            <person name="Burki F."/>
            <person name="Gruber A."/>
            <person name="Irimia M."/>
            <person name="Maruyama S."/>
            <person name="Arias M.C."/>
            <person name="Ball S.G."/>
            <person name="Gile G.H."/>
            <person name="Hirakawa Y."/>
            <person name="Hopkins J.F."/>
            <person name="Rensing S.A."/>
            <person name="Schmutz J."/>
            <person name="Symeonidi A."/>
            <person name="Elias M."/>
            <person name="Eveleigh R.J."/>
            <person name="Herman E.K."/>
            <person name="Klute M.J."/>
            <person name="Nakayama T."/>
            <person name="Obornik M."/>
            <person name="Reyes-Prieto A."/>
            <person name="Armbrust E.V."/>
            <person name="Aves S.J."/>
            <person name="Beiko R.G."/>
            <person name="Coutinho P."/>
            <person name="Dacks J.B."/>
            <person name="Durnford D.G."/>
            <person name="Fast N.M."/>
            <person name="Green B.R."/>
            <person name="Grisdale C."/>
            <person name="Hempe F."/>
            <person name="Henrissat B."/>
            <person name="Hoppner M.P."/>
            <person name="Ishida K.-I."/>
            <person name="Kim E."/>
            <person name="Koreny L."/>
            <person name="Kroth P.G."/>
            <person name="Liu Y."/>
            <person name="Malik S.-B."/>
            <person name="Maier U.G."/>
            <person name="McRose D."/>
            <person name="Mock T."/>
            <person name="Neilson J.A."/>
            <person name="Onodera N.T."/>
            <person name="Poole A.M."/>
            <person name="Pritham E.J."/>
            <person name="Richards T.A."/>
            <person name="Rocap G."/>
            <person name="Roy S.W."/>
            <person name="Sarai C."/>
            <person name="Schaack S."/>
            <person name="Shirato S."/>
            <person name="Slamovits C.H."/>
            <person name="Spencer D.F."/>
            <person name="Suzuki S."/>
            <person name="Worden A.Z."/>
            <person name="Zauner S."/>
            <person name="Barry K."/>
            <person name="Bell C."/>
            <person name="Bharti A.K."/>
            <person name="Crow J.A."/>
            <person name="Grimwood J."/>
            <person name="Kramer R."/>
            <person name="Lindquist E."/>
            <person name="Lucas S."/>
            <person name="Salamov A."/>
            <person name="McFadden G.I."/>
            <person name="Lane C.E."/>
            <person name="Keeling P.J."/>
            <person name="Gray M.W."/>
            <person name="Grigoriev I.V."/>
            <person name="Archibald J.M."/>
        </authorList>
    </citation>
    <scope>NUCLEOTIDE SEQUENCE</scope>
    <source>
        <strain evidence="4">CCMP2712</strain>
    </source>
</reference>
<feature type="domain" description="Cyclic nucleotide-binding" evidence="1">
    <location>
        <begin position="122"/>
        <end position="189"/>
    </location>
</feature>
<dbReference type="PRINTS" id="PR00103">
    <property type="entry name" value="CAMPKINASE"/>
</dbReference>
<reference evidence="3" key="3">
    <citation type="submission" date="2015-06" db="UniProtKB">
        <authorList>
            <consortium name="EnsemblProtists"/>
        </authorList>
    </citation>
    <scope>IDENTIFICATION</scope>
</reference>
<evidence type="ECO:0000313" key="2">
    <source>
        <dbReference type="EMBL" id="EKX40147.1"/>
    </source>
</evidence>
<dbReference type="RefSeq" id="XP_005827127.1">
    <property type="nucleotide sequence ID" value="XM_005827070.1"/>
</dbReference>
<dbReference type="PANTHER" id="PTHR23011">
    <property type="entry name" value="CYCLIC NUCLEOTIDE-BINDING DOMAIN CONTAINING PROTEIN"/>
    <property type="match status" value="1"/>
</dbReference>
<name>L1IVK4_GUITC</name>